<evidence type="ECO:0000313" key="3">
    <source>
        <dbReference type="Proteomes" id="UP000057938"/>
    </source>
</evidence>
<dbReference type="Proteomes" id="UP000057938">
    <property type="component" value="Chromosome"/>
</dbReference>
<keyword evidence="3" id="KW-1185">Reference proteome</keyword>
<feature type="transmembrane region" description="Helical" evidence="1">
    <location>
        <begin position="67"/>
        <end position="89"/>
    </location>
</feature>
<dbReference type="STRING" id="361183.AMC99_01613"/>
<dbReference type="PATRIC" id="fig|361183.4.peg.1585"/>
<accession>A0A0M4LV19</accession>
<dbReference type="AlphaFoldDB" id="A0A0M4LV19"/>
<organism evidence="2 3">
    <name type="scientific">Altererythrobacter epoxidivorans</name>
    <dbReference type="NCBI Taxonomy" id="361183"/>
    <lineage>
        <taxon>Bacteria</taxon>
        <taxon>Pseudomonadati</taxon>
        <taxon>Pseudomonadota</taxon>
        <taxon>Alphaproteobacteria</taxon>
        <taxon>Sphingomonadales</taxon>
        <taxon>Erythrobacteraceae</taxon>
        <taxon>Altererythrobacter</taxon>
    </lineage>
</organism>
<name>A0A0M4LV19_9SPHN</name>
<dbReference type="RefSeq" id="WP_061925083.1">
    <property type="nucleotide sequence ID" value="NZ_CP012669.1"/>
</dbReference>
<gene>
    <name evidence="2" type="ORF">AMC99_01613</name>
</gene>
<evidence type="ECO:0000313" key="2">
    <source>
        <dbReference type="EMBL" id="ALE16904.1"/>
    </source>
</evidence>
<dbReference type="OrthoDB" id="7433058at2"/>
<dbReference type="KEGG" id="aep:AMC99_01613"/>
<reference evidence="2 3" key="1">
    <citation type="submission" date="2015-09" db="EMBL/GenBank/DDBJ databases">
        <title>Complete genome sequence of a benzo[a]pyrene-degrading bacterium Altererythrobacter epoxidivorans CGMCC 1.7731T.</title>
        <authorList>
            <person name="Li Z."/>
            <person name="Cheng H."/>
            <person name="Huo Y."/>
            <person name="Xu X."/>
        </authorList>
    </citation>
    <scope>NUCLEOTIDE SEQUENCE [LARGE SCALE GENOMIC DNA]</scope>
    <source>
        <strain evidence="2 3">CGMCC 1.7731</strain>
    </source>
</reference>
<keyword evidence="1" id="KW-0812">Transmembrane</keyword>
<keyword evidence="1" id="KW-1133">Transmembrane helix</keyword>
<proteinExistence type="predicted"/>
<feature type="transmembrane region" description="Helical" evidence="1">
    <location>
        <begin position="12"/>
        <end position="33"/>
    </location>
</feature>
<evidence type="ECO:0000256" key="1">
    <source>
        <dbReference type="SAM" id="Phobius"/>
    </source>
</evidence>
<dbReference type="EMBL" id="CP012669">
    <property type="protein sequence ID" value="ALE16904.1"/>
    <property type="molecule type" value="Genomic_DNA"/>
</dbReference>
<keyword evidence="1" id="KW-0472">Membrane</keyword>
<protein>
    <submittedName>
        <fullName evidence="2">Uncharacterized protein</fullName>
    </submittedName>
</protein>
<sequence>MRHPDSFTTRWGPIWFGKYALIFGAPLIFLVLAFHELEIWFLGLSLYWFCSVAFFAWRAVNKNVRAIWRIALAVLMLSSWSYAALLVYAEPGDTRICYDRIELTARWGPMINRGADPTCVGVALQNIQTD</sequence>
<feature type="transmembrane region" description="Helical" evidence="1">
    <location>
        <begin position="39"/>
        <end position="60"/>
    </location>
</feature>